<keyword evidence="1 5" id="KW-0489">Methyltransferase</keyword>
<dbReference type="GO" id="GO:0008168">
    <property type="term" value="F:methyltransferase activity"/>
    <property type="evidence" value="ECO:0007669"/>
    <property type="project" value="UniProtKB-KW"/>
</dbReference>
<dbReference type="InterPro" id="IPR005299">
    <property type="entry name" value="MeTrfase_7"/>
</dbReference>
<dbReference type="GO" id="GO:0032259">
    <property type="term" value="P:methylation"/>
    <property type="evidence" value="ECO:0007669"/>
    <property type="project" value="UniProtKB-KW"/>
</dbReference>
<dbReference type="Pfam" id="PF03492">
    <property type="entry name" value="Methyltransf_7"/>
    <property type="match status" value="1"/>
</dbReference>
<evidence type="ECO:0000256" key="4">
    <source>
        <dbReference type="ARBA" id="ARBA00022842"/>
    </source>
</evidence>
<keyword evidence="3" id="KW-0479">Metal-binding</keyword>
<evidence type="ECO:0000256" key="1">
    <source>
        <dbReference type="ARBA" id="ARBA00022603"/>
    </source>
</evidence>
<gene>
    <name evidence="5" type="ORF">O6P43_011578</name>
</gene>
<protein>
    <submittedName>
        <fullName evidence="5">Carboxyl methyltransferase</fullName>
    </submittedName>
</protein>
<evidence type="ECO:0000313" key="5">
    <source>
        <dbReference type="EMBL" id="KAJ7967298.1"/>
    </source>
</evidence>
<evidence type="ECO:0000256" key="2">
    <source>
        <dbReference type="ARBA" id="ARBA00022679"/>
    </source>
</evidence>
<keyword evidence="4" id="KW-0460">Magnesium</keyword>
<dbReference type="AlphaFoldDB" id="A0AAD7LZT3"/>
<dbReference type="KEGG" id="qsa:O6P43_011578"/>
<evidence type="ECO:0000256" key="3">
    <source>
        <dbReference type="ARBA" id="ARBA00022723"/>
    </source>
</evidence>
<keyword evidence="6" id="KW-1185">Reference proteome</keyword>
<keyword evidence="2" id="KW-0808">Transferase</keyword>
<dbReference type="GO" id="GO:0046872">
    <property type="term" value="F:metal ion binding"/>
    <property type="evidence" value="ECO:0007669"/>
    <property type="project" value="UniProtKB-KW"/>
</dbReference>
<organism evidence="5 6">
    <name type="scientific">Quillaja saponaria</name>
    <name type="common">Soap bark tree</name>
    <dbReference type="NCBI Taxonomy" id="32244"/>
    <lineage>
        <taxon>Eukaryota</taxon>
        <taxon>Viridiplantae</taxon>
        <taxon>Streptophyta</taxon>
        <taxon>Embryophyta</taxon>
        <taxon>Tracheophyta</taxon>
        <taxon>Spermatophyta</taxon>
        <taxon>Magnoliopsida</taxon>
        <taxon>eudicotyledons</taxon>
        <taxon>Gunneridae</taxon>
        <taxon>Pentapetalae</taxon>
        <taxon>rosids</taxon>
        <taxon>fabids</taxon>
        <taxon>Fabales</taxon>
        <taxon>Quillajaceae</taxon>
        <taxon>Quillaja</taxon>
    </lineage>
</organism>
<dbReference type="EMBL" id="JARAOO010000005">
    <property type="protein sequence ID" value="KAJ7967298.1"/>
    <property type="molecule type" value="Genomic_DNA"/>
</dbReference>
<comment type="caution">
    <text evidence="5">The sequence shown here is derived from an EMBL/GenBank/DDBJ whole genome shotgun (WGS) entry which is preliminary data.</text>
</comment>
<proteinExistence type="predicted"/>
<accession>A0AAD7LZT3</accession>
<reference evidence="5" key="1">
    <citation type="journal article" date="2023" name="Science">
        <title>Elucidation of the pathway for biosynthesis of saponin adjuvants from the soapbark tree.</title>
        <authorList>
            <person name="Reed J."/>
            <person name="Orme A."/>
            <person name="El-Demerdash A."/>
            <person name="Owen C."/>
            <person name="Martin L.B.B."/>
            <person name="Misra R.C."/>
            <person name="Kikuchi S."/>
            <person name="Rejzek M."/>
            <person name="Martin A.C."/>
            <person name="Harkess A."/>
            <person name="Leebens-Mack J."/>
            <person name="Louveau T."/>
            <person name="Stephenson M.J."/>
            <person name="Osbourn A."/>
        </authorList>
    </citation>
    <scope>NUCLEOTIDE SEQUENCE</scope>
    <source>
        <strain evidence="5">S10</strain>
    </source>
</reference>
<dbReference type="InterPro" id="IPR042086">
    <property type="entry name" value="MeTrfase_capping"/>
</dbReference>
<dbReference type="InterPro" id="IPR029063">
    <property type="entry name" value="SAM-dependent_MTases_sf"/>
</dbReference>
<sequence>MATEQVLHMNGGVGETSYANNSLLQGFIDEGKLETFNVPYYGATIKEVKKVIEAEGSFTLQKFESFKLDWDACIKQTDKSSLDKQGRAAIISKVIRAVSEPILASHFGEQVMDDLFFRFKEKILDRMMKAMKLEYINLVISLTKNR</sequence>
<dbReference type="Gene3D" id="1.10.1200.270">
    <property type="entry name" value="Methyltransferase, alpha-helical capping domain"/>
    <property type="match status" value="1"/>
</dbReference>
<evidence type="ECO:0000313" key="6">
    <source>
        <dbReference type="Proteomes" id="UP001163823"/>
    </source>
</evidence>
<dbReference type="Proteomes" id="UP001163823">
    <property type="component" value="Chromosome 5"/>
</dbReference>
<dbReference type="PANTHER" id="PTHR31009">
    <property type="entry name" value="S-ADENOSYL-L-METHIONINE:CARBOXYL METHYLTRANSFERASE FAMILY PROTEIN"/>
    <property type="match status" value="1"/>
</dbReference>
<name>A0AAD7LZT3_QUISA</name>
<dbReference type="SUPFAM" id="SSF53335">
    <property type="entry name" value="S-adenosyl-L-methionine-dependent methyltransferases"/>
    <property type="match status" value="1"/>
</dbReference>